<gene>
    <name evidence="1" type="ORF">SAMN04488138_103190</name>
</gene>
<sequence>MFTFLLDLVNEKGRGIHAYSAAAKAAYAKALSEPDHAAAFYFLATSAENFVDLHDRQPLSSEELEQNYKVFESGINALEKVASDSCENRLAALNAIVKTRIDASA</sequence>
<organism evidence="1 2">
    <name type="scientific">Celeribacter halophilus</name>
    <dbReference type="NCBI Taxonomy" id="576117"/>
    <lineage>
        <taxon>Bacteria</taxon>
        <taxon>Pseudomonadati</taxon>
        <taxon>Pseudomonadota</taxon>
        <taxon>Alphaproteobacteria</taxon>
        <taxon>Rhodobacterales</taxon>
        <taxon>Roseobacteraceae</taxon>
        <taxon>Celeribacter</taxon>
    </lineage>
</organism>
<evidence type="ECO:0000313" key="2">
    <source>
        <dbReference type="Proteomes" id="UP000183299"/>
    </source>
</evidence>
<dbReference type="AlphaFoldDB" id="A0A1I3Q3M9"/>
<keyword evidence="2" id="KW-1185">Reference proteome</keyword>
<name>A0A1I3Q3M9_9RHOB</name>
<evidence type="ECO:0000313" key="1">
    <source>
        <dbReference type="EMBL" id="SFJ28305.1"/>
    </source>
</evidence>
<dbReference type="GeneID" id="98664289"/>
<dbReference type="OrthoDB" id="7864931at2"/>
<accession>A0A1I3Q3M9</accession>
<dbReference type="RefSeq" id="WP_066607812.1">
    <property type="nucleotide sequence ID" value="NZ_FORY01000003.1"/>
</dbReference>
<dbReference type="Proteomes" id="UP000183299">
    <property type="component" value="Unassembled WGS sequence"/>
</dbReference>
<reference evidence="1 2" key="1">
    <citation type="submission" date="2016-10" db="EMBL/GenBank/DDBJ databases">
        <authorList>
            <person name="de Groot N.N."/>
        </authorList>
    </citation>
    <scope>NUCLEOTIDE SEQUENCE [LARGE SCALE GENOMIC DNA]</scope>
    <source>
        <strain evidence="1 2">CGMCC 1.8891</strain>
    </source>
</reference>
<dbReference type="STRING" id="576117.SAMN04488138_103190"/>
<dbReference type="EMBL" id="FORY01000003">
    <property type="protein sequence ID" value="SFJ28305.1"/>
    <property type="molecule type" value="Genomic_DNA"/>
</dbReference>
<protein>
    <submittedName>
        <fullName evidence="1">Uncharacterized protein</fullName>
    </submittedName>
</protein>
<proteinExistence type="predicted"/>